<dbReference type="RefSeq" id="WP_059205544.1">
    <property type="nucleotide sequence ID" value="NZ_KQ948658.1"/>
</dbReference>
<dbReference type="EMBL" id="LMWU01000012">
    <property type="protein sequence ID" value="KUN72553.1"/>
    <property type="molecule type" value="Genomic_DNA"/>
</dbReference>
<organism evidence="1 2">
    <name type="scientific">Streptomyces canus</name>
    <dbReference type="NCBI Taxonomy" id="58343"/>
    <lineage>
        <taxon>Bacteria</taxon>
        <taxon>Bacillati</taxon>
        <taxon>Actinomycetota</taxon>
        <taxon>Actinomycetes</taxon>
        <taxon>Kitasatosporales</taxon>
        <taxon>Streptomycetaceae</taxon>
        <taxon>Streptomyces</taxon>
        <taxon>Streptomyces aurantiacus group</taxon>
    </lineage>
</organism>
<reference evidence="1 2" key="1">
    <citation type="submission" date="2015-10" db="EMBL/GenBank/DDBJ databases">
        <title>Draft genome sequence of Streptomyces canus DSM 40017, type strain for the species Streptomyces canus.</title>
        <authorList>
            <person name="Ruckert C."/>
            <person name="Winkler A."/>
            <person name="Kalinowski J."/>
            <person name="Kampfer P."/>
            <person name="Glaeser S."/>
        </authorList>
    </citation>
    <scope>NUCLEOTIDE SEQUENCE [LARGE SCALE GENOMIC DNA]</scope>
    <source>
        <strain evidence="1 2">DSM 40017</strain>
    </source>
</reference>
<dbReference type="AlphaFoldDB" id="A0A117R5R2"/>
<protein>
    <submittedName>
        <fullName evidence="1">Glycosyl hydrolase</fullName>
    </submittedName>
</protein>
<proteinExistence type="predicted"/>
<accession>A0A117R5R2</accession>
<dbReference type="GO" id="GO:0016787">
    <property type="term" value="F:hydrolase activity"/>
    <property type="evidence" value="ECO:0007669"/>
    <property type="project" value="UniProtKB-KW"/>
</dbReference>
<dbReference type="InterPro" id="IPR023296">
    <property type="entry name" value="Glyco_hydro_beta-prop_sf"/>
</dbReference>
<dbReference type="Proteomes" id="UP000053669">
    <property type="component" value="Unassembled WGS sequence"/>
</dbReference>
<dbReference type="SUPFAM" id="SSF75005">
    <property type="entry name" value="Arabinanase/levansucrase/invertase"/>
    <property type="match status" value="1"/>
</dbReference>
<dbReference type="CDD" id="cd08984">
    <property type="entry name" value="GH43-like"/>
    <property type="match status" value="1"/>
</dbReference>
<dbReference type="Gene3D" id="2.115.10.20">
    <property type="entry name" value="Glycosyl hydrolase domain, family 43"/>
    <property type="match status" value="1"/>
</dbReference>
<evidence type="ECO:0000313" key="1">
    <source>
        <dbReference type="EMBL" id="KUN72553.1"/>
    </source>
</evidence>
<name>A0A117R5R2_9ACTN</name>
<dbReference type="STRING" id="58343.AQJ46_12025"/>
<comment type="caution">
    <text evidence="1">The sequence shown here is derived from an EMBL/GenBank/DDBJ whole genome shotgun (WGS) entry which is preliminary data.</text>
</comment>
<sequence>MASLVPAPAPLYEDPVHAGPTDPVVQYDGRQWWMFYTQRRSDVSAPGVAWVHGTAIGVATSTDGRDWLYRGVLESLPFEPGTNTFWAPEIVRAPDGVFHMYVSYIRGVPDRWEGHDRRILHYTSGDLWHWVHAGPVALSSRRVIDACVHPLPDGSGWRMWYKDEAHGSHTWAADSADLYDWRVRGPVLEHRPHEGPNVFALDGRYWMVVDCWDGQDVFRSTDLDDWTPAGRILDGSGTREDDQGVGHHADVVAGPDAAWIFYFTHPDRDPQSPDSDGPAQRRSVVQLARLTSQSDRLLLDRDIVPFHALPCPTSAPGP</sequence>
<keyword evidence="1" id="KW-0378">Hydrolase</keyword>
<gene>
    <name evidence="1" type="ORF">AQJ46_12025</name>
</gene>
<evidence type="ECO:0000313" key="2">
    <source>
        <dbReference type="Proteomes" id="UP000053669"/>
    </source>
</evidence>